<keyword evidence="2" id="KW-1185">Reference proteome</keyword>
<dbReference type="Proteomes" id="UP000324065">
    <property type="component" value="Unassembled WGS sequence"/>
</dbReference>
<dbReference type="EMBL" id="VWPJ01000018">
    <property type="protein sequence ID" value="KAA5604366.1"/>
    <property type="molecule type" value="Genomic_DNA"/>
</dbReference>
<evidence type="ECO:0000313" key="2">
    <source>
        <dbReference type="Proteomes" id="UP000324065"/>
    </source>
</evidence>
<evidence type="ECO:0000313" key="1">
    <source>
        <dbReference type="EMBL" id="KAA5604366.1"/>
    </source>
</evidence>
<dbReference type="SUPFAM" id="SSF53098">
    <property type="entry name" value="Ribonuclease H-like"/>
    <property type="match status" value="1"/>
</dbReference>
<comment type="caution">
    <text evidence="1">The sequence shown here is derived from an EMBL/GenBank/DDBJ whole genome shotgun (WGS) entry which is preliminary data.</text>
</comment>
<dbReference type="GO" id="GO:0003676">
    <property type="term" value="F:nucleic acid binding"/>
    <property type="evidence" value="ECO:0007669"/>
    <property type="project" value="InterPro"/>
</dbReference>
<dbReference type="InterPro" id="IPR012337">
    <property type="entry name" value="RNaseH-like_sf"/>
</dbReference>
<gene>
    <name evidence="1" type="ORF">F1188_16015</name>
</gene>
<dbReference type="Gene3D" id="3.30.420.10">
    <property type="entry name" value="Ribonuclease H-like superfamily/Ribonuclease H"/>
    <property type="match status" value="1"/>
</dbReference>
<dbReference type="InterPro" id="IPR036397">
    <property type="entry name" value="RNaseH_sf"/>
</dbReference>
<name>A0A5M6I804_9PROT</name>
<reference evidence="1 2" key="1">
    <citation type="submission" date="2019-09" db="EMBL/GenBank/DDBJ databases">
        <title>Genome sequence of Roseospira marina, one of the more divergent members of the non-sulfur purple photosynthetic bacterial family, the Rhodospirillaceae.</title>
        <authorList>
            <person name="Meyer T."/>
            <person name="Kyndt J."/>
        </authorList>
    </citation>
    <scope>NUCLEOTIDE SEQUENCE [LARGE SCALE GENOMIC DNA]</scope>
    <source>
        <strain evidence="1 2">DSM 15113</strain>
    </source>
</reference>
<organism evidence="1 2">
    <name type="scientific">Roseospira marina</name>
    <dbReference type="NCBI Taxonomy" id="140057"/>
    <lineage>
        <taxon>Bacteria</taxon>
        <taxon>Pseudomonadati</taxon>
        <taxon>Pseudomonadota</taxon>
        <taxon>Alphaproteobacteria</taxon>
        <taxon>Rhodospirillales</taxon>
        <taxon>Rhodospirillaceae</taxon>
        <taxon>Roseospira</taxon>
    </lineage>
</organism>
<dbReference type="AlphaFoldDB" id="A0A5M6I804"/>
<protein>
    <submittedName>
        <fullName evidence="1">Uncharacterized protein</fullName>
    </submittedName>
</protein>
<accession>A0A5M6I804</accession>
<dbReference type="RefSeq" id="WP_170284401.1">
    <property type="nucleotide sequence ID" value="NZ_JACHII010000014.1"/>
</dbReference>
<sequence length="198" mass="21078">MGFLVMRELRIVGVDPSLCNTGVAVTRLLLPSMEIVVDDLILIATEPVASKQVRRNSDDLRRAQEISRGIRKAADGAALAMAEIPQGAQSARAAWGLGIALGLMTTFDMMGAPLIQVQPLETKLASVGSRTASKAEIIKWAVATYPEAPWIRHKSGGAMKLTKKNEHLADALAAIEAGILTTEFRQALALMGGIIHAA</sequence>
<proteinExistence type="predicted"/>